<keyword evidence="2" id="KW-0732">Signal</keyword>
<accession>A0ABV0BGV8</accession>
<keyword evidence="4" id="KW-1185">Reference proteome</keyword>
<dbReference type="Proteomes" id="UP001427805">
    <property type="component" value="Unassembled WGS sequence"/>
</dbReference>
<evidence type="ECO:0008006" key="5">
    <source>
        <dbReference type="Google" id="ProtNLM"/>
    </source>
</evidence>
<reference evidence="3 4" key="1">
    <citation type="submission" date="2024-05" db="EMBL/GenBank/DDBJ databases">
        <title>Sphingomonas sp. HF-S3 16S ribosomal RNA gene Genome sequencing and assembly.</title>
        <authorList>
            <person name="Lee H."/>
        </authorList>
    </citation>
    <scope>NUCLEOTIDE SEQUENCE [LARGE SCALE GENOMIC DNA]</scope>
    <source>
        <strain evidence="3 4">HF-S3</strain>
    </source>
</reference>
<feature type="compositionally biased region" description="Low complexity" evidence="1">
    <location>
        <begin position="29"/>
        <end position="46"/>
    </location>
</feature>
<feature type="chain" id="PRO_5047339427" description="Transferrin-binding protein B C-lobe/N-lobe beta barrel domain-containing protein" evidence="2">
    <location>
        <begin position="21"/>
        <end position="354"/>
    </location>
</feature>
<evidence type="ECO:0000256" key="2">
    <source>
        <dbReference type="SAM" id="SignalP"/>
    </source>
</evidence>
<proteinExistence type="predicted"/>
<evidence type="ECO:0000313" key="4">
    <source>
        <dbReference type="Proteomes" id="UP001427805"/>
    </source>
</evidence>
<evidence type="ECO:0000256" key="1">
    <source>
        <dbReference type="SAM" id="MobiDB-lite"/>
    </source>
</evidence>
<feature type="region of interest" description="Disordered" evidence="1">
    <location>
        <begin position="27"/>
        <end position="46"/>
    </location>
</feature>
<dbReference type="PROSITE" id="PS51257">
    <property type="entry name" value="PROKAR_LIPOPROTEIN"/>
    <property type="match status" value="1"/>
</dbReference>
<protein>
    <recommendedName>
        <fullName evidence="5">Transferrin-binding protein B C-lobe/N-lobe beta barrel domain-containing protein</fullName>
    </recommendedName>
</protein>
<comment type="caution">
    <text evidence="3">The sequence shown here is derived from an EMBL/GenBank/DDBJ whole genome shotgun (WGS) entry which is preliminary data.</text>
</comment>
<evidence type="ECO:0000313" key="3">
    <source>
        <dbReference type="EMBL" id="MEN3749320.1"/>
    </source>
</evidence>
<dbReference type="RefSeq" id="WP_346248364.1">
    <property type="nucleotide sequence ID" value="NZ_JBDIZK010000013.1"/>
</dbReference>
<feature type="region of interest" description="Disordered" evidence="1">
    <location>
        <begin position="141"/>
        <end position="160"/>
    </location>
</feature>
<gene>
    <name evidence="3" type="ORF">TPR58_19255</name>
</gene>
<dbReference type="SUPFAM" id="SSF56925">
    <property type="entry name" value="OMPA-like"/>
    <property type="match status" value="1"/>
</dbReference>
<dbReference type="InterPro" id="IPR011250">
    <property type="entry name" value="OMP/PagP_B-barrel"/>
</dbReference>
<feature type="signal peptide" evidence="2">
    <location>
        <begin position="1"/>
        <end position="20"/>
    </location>
</feature>
<organism evidence="3 4">
    <name type="scientific">Sphingomonas rustica</name>
    <dbReference type="NCBI Taxonomy" id="3103142"/>
    <lineage>
        <taxon>Bacteria</taxon>
        <taxon>Pseudomonadati</taxon>
        <taxon>Pseudomonadota</taxon>
        <taxon>Alphaproteobacteria</taxon>
        <taxon>Sphingomonadales</taxon>
        <taxon>Sphingomonadaceae</taxon>
        <taxon>Sphingomonas</taxon>
    </lineage>
</organism>
<dbReference type="EMBL" id="JBDIZK010000013">
    <property type="protein sequence ID" value="MEN3749320.1"/>
    <property type="molecule type" value="Genomic_DNA"/>
</dbReference>
<sequence>MIRRSYVMSAAVLPLAFALAACGGGDDNATPSPSPTSSASPTPTASPSYATFPLSGAAEFVTITSFASYTGNLDTGPVTLGVAGVGPASQRVRVGYGTADPTAATTSLPYVIRENTEEARLSAGDLIVAPTPTVTEFVFRQTPTPTPTSTTSPTPTPTPVPGRYNEVAFLNNTVPSKFTSDSSLALSRVTYANWQRADSLTGATRITSAIYGYPTLLRDLPTTGSATYTARISGRIVRVATGSSGAGRNQKIGGALTVTSNWATGLVSVTINLVTIAADGTQTPFATYVGSGSTPVGTTEFNGPSTSGSQLAGSIQGSFFGSAGEQIGFTFASSGTFGGDDYTLSAAVVGKRSS</sequence>
<dbReference type="Gene3D" id="2.40.160.90">
    <property type="match status" value="1"/>
</dbReference>
<name>A0ABV0BGV8_9SPHN</name>